<dbReference type="InterPro" id="IPR023996">
    <property type="entry name" value="TonB-dep_OMP_SusC/RagA"/>
</dbReference>
<dbReference type="Pfam" id="PF07715">
    <property type="entry name" value="Plug"/>
    <property type="match status" value="1"/>
</dbReference>
<dbReference type="Gene3D" id="2.170.130.10">
    <property type="entry name" value="TonB-dependent receptor, plug domain"/>
    <property type="match status" value="1"/>
</dbReference>
<dbReference type="Pfam" id="PF13715">
    <property type="entry name" value="CarbopepD_reg_2"/>
    <property type="match status" value="1"/>
</dbReference>
<dbReference type="Proteomes" id="UP000245647">
    <property type="component" value="Unassembled WGS sequence"/>
</dbReference>
<evidence type="ECO:0000313" key="3">
    <source>
        <dbReference type="EMBL" id="PWG80547.1"/>
    </source>
</evidence>
<protein>
    <submittedName>
        <fullName evidence="3">SusC/RagA family TonB-linked outer membrane protein</fullName>
    </submittedName>
</protein>
<feature type="signal peptide" evidence="1">
    <location>
        <begin position="1"/>
        <end position="20"/>
    </location>
</feature>
<dbReference type="InterPro" id="IPR012910">
    <property type="entry name" value="Plug_dom"/>
</dbReference>
<name>A0A2U2PGL2_9SPHI</name>
<dbReference type="FunFam" id="2.170.130.10:FF:000003">
    <property type="entry name" value="SusC/RagA family TonB-linked outer membrane protein"/>
    <property type="match status" value="1"/>
</dbReference>
<dbReference type="SUPFAM" id="SSF49464">
    <property type="entry name" value="Carboxypeptidase regulatory domain-like"/>
    <property type="match status" value="1"/>
</dbReference>
<dbReference type="InterPro" id="IPR037066">
    <property type="entry name" value="Plug_dom_sf"/>
</dbReference>
<keyword evidence="4" id="KW-1185">Reference proteome</keyword>
<evidence type="ECO:0000259" key="2">
    <source>
        <dbReference type="Pfam" id="PF07715"/>
    </source>
</evidence>
<dbReference type="NCBIfam" id="TIGR04056">
    <property type="entry name" value="OMP_RagA_SusC"/>
    <property type="match status" value="1"/>
</dbReference>
<dbReference type="InterPro" id="IPR008969">
    <property type="entry name" value="CarboxyPept-like_regulatory"/>
</dbReference>
<dbReference type="SUPFAM" id="SSF56935">
    <property type="entry name" value="Porins"/>
    <property type="match status" value="1"/>
</dbReference>
<organism evidence="3 4">
    <name type="scientific">Pararcticibacter amylolyticus</name>
    <dbReference type="NCBI Taxonomy" id="2173175"/>
    <lineage>
        <taxon>Bacteria</taxon>
        <taxon>Pseudomonadati</taxon>
        <taxon>Bacteroidota</taxon>
        <taxon>Sphingobacteriia</taxon>
        <taxon>Sphingobacteriales</taxon>
        <taxon>Sphingobacteriaceae</taxon>
        <taxon>Pararcticibacter</taxon>
    </lineage>
</organism>
<evidence type="ECO:0000313" key="4">
    <source>
        <dbReference type="Proteomes" id="UP000245647"/>
    </source>
</evidence>
<dbReference type="OrthoDB" id="721000at2"/>
<sequence length="1064" mass="118433">MNLSFVYFIFFFLLAAGVSAQPPKITITGTVADSLGERLIGVNVAAEGKKGIGTSTDANGKFVLDVEPGTVLRISYVGFRDKRVTVNESNKVLNILLVSSGKLEEVVVVAYGRKQSREAIVGSVTSVSPGDLKIPASNLTAALAGKVAGVIAFQPGGQPGVDNANFFIRGVTTFGYRKDPLILIDNVEVTASDFARLQPDDIESFSVLKDASATALYGARGGNGVIVVKTKEGKIGKAQVNVRLESAISQSVRNLEFADPITFMRLKNEATIARYPLADRPYTENQIRNTQATVDGAPGSNPFVYPAVDWMEMLFKDKTNTERANLNISGGSGVARYYVAGSVSNDNGLLRTDIRNNNNNNVNFKNYQLRSNVNINLTKTTELVVRLSGNFNEYNGPRTNDASFSTDLYNLATHTSPVDFPAYYEPDIANTGVKHILFGNTVDPLSQGSKNPMQTNPYAALLSGHRNFSESKMLAQFEVNQGLDFLTKGLNIHAIASTNRYSRFESSMAYKPFYYRVGSYDKLANAYTLNWINNDPGQAQEYLDYILDRDRQAQNSFLYLQGSVDYNRDFGDNNVSGALIGTMQQTSNGNADRLLNALPFRNLTLAGRATYAYKRKYYLEFNFGYNGSERFSENHRFGFFPTIGASWIISDEKFWGDLSNVFERVKIRGSYGLVGNDAISDRRFFYLSDVNLNGGNSAVFGVNNGYSRNGVKINNYENNDVTWEVSRQATLGLELTFLRDFKVVAEVFQNNKSDILQDRADIPAEIGLESTISANIGKVNSKGFEVSVDGTRNLGNTWWIKALGSVTYSKNKYTQYEEPDYRESYRFHVGQPVNHNYGYIAERLFVDDEEARNSPTQRFSNGGFLPQGGDIKYRDLNNDGVIDGKDQTYLGYPNVPQMVYGFGLSGGFKNFDLAAFFQGQAQISFMIEPAKVSPFIRSPEQYFSSGDTQLLKAFADDHWSEENQNLYALYPRLGPDGAAIENNRQGSSWWLRDGSFLRLKSLEIGYTLPKKFASRIKLRSARLYFNGLNLITWSPFKMWDPELRGNGFSYPIQKVYNIGLNVNL</sequence>
<dbReference type="Gene3D" id="2.60.40.1120">
    <property type="entry name" value="Carboxypeptidase-like, regulatory domain"/>
    <property type="match status" value="1"/>
</dbReference>
<feature type="domain" description="TonB-dependent receptor plug" evidence="2">
    <location>
        <begin position="120"/>
        <end position="225"/>
    </location>
</feature>
<dbReference type="InterPro" id="IPR023997">
    <property type="entry name" value="TonB-dep_OMP_SusC/RagA_CS"/>
</dbReference>
<feature type="chain" id="PRO_5015719921" evidence="1">
    <location>
        <begin position="21"/>
        <end position="1064"/>
    </location>
</feature>
<comment type="caution">
    <text evidence="3">The sequence shown here is derived from an EMBL/GenBank/DDBJ whole genome shotgun (WGS) entry which is preliminary data.</text>
</comment>
<proteinExistence type="predicted"/>
<dbReference type="AlphaFoldDB" id="A0A2U2PGL2"/>
<keyword evidence="1" id="KW-0732">Signal</keyword>
<dbReference type="EMBL" id="QEAS01000008">
    <property type="protein sequence ID" value="PWG80547.1"/>
    <property type="molecule type" value="Genomic_DNA"/>
</dbReference>
<gene>
    <name evidence="3" type="ORF">DDR33_10945</name>
</gene>
<reference evidence="3 4" key="1">
    <citation type="submission" date="2018-04" db="EMBL/GenBank/DDBJ databases">
        <title>Pedobacter chongqingensis sp. nov., isolated from a rottenly hemp rope.</title>
        <authorList>
            <person name="Cai Y."/>
        </authorList>
    </citation>
    <scope>NUCLEOTIDE SEQUENCE [LARGE SCALE GENOMIC DNA]</scope>
    <source>
        <strain evidence="3 4">FJ4-8</strain>
    </source>
</reference>
<dbReference type="NCBIfam" id="TIGR04057">
    <property type="entry name" value="SusC_RagA_signa"/>
    <property type="match status" value="1"/>
</dbReference>
<accession>A0A2U2PGL2</accession>
<evidence type="ECO:0000256" key="1">
    <source>
        <dbReference type="SAM" id="SignalP"/>
    </source>
</evidence>